<keyword evidence="1" id="KW-0812">Transmembrane</keyword>
<reference evidence="3" key="1">
    <citation type="submission" date="2016-10" db="EMBL/GenBank/DDBJ databases">
        <authorList>
            <person name="Varghese N."/>
            <person name="Submissions S."/>
        </authorList>
    </citation>
    <scope>NUCLEOTIDE SEQUENCE [LARGE SCALE GENOMIC DNA]</scope>
    <source>
        <strain evidence="3">JCM 14963</strain>
    </source>
</reference>
<sequence length="53" mass="5820">MSTEAIFIITVCGVLAAVAVMGSVGFRIACKLDSKQSEEDERRRIGNNRYQQG</sequence>
<dbReference type="Proteomes" id="UP000243413">
    <property type="component" value="Chromosome I"/>
</dbReference>
<keyword evidence="1" id="KW-1133">Transmembrane helix</keyword>
<evidence type="ECO:0000313" key="2">
    <source>
        <dbReference type="EMBL" id="SDR80731.1"/>
    </source>
</evidence>
<accession>A0A1H1M1S8</accession>
<dbReference type="AlphaFoldDB" id="A0A1H1M1S8"/>
<evidence type="ECO:0000313" key="3">
    <source>
        <dbReference type="Proteomes" id="UP000243413"/>
    </source>
</evidence>
<name>A0A1H1M1S8_9GAMM</name>
<keyword evidence="1" id="KW-0472">Membrane</keyword>
<organism evidence="2 3">
    <name type="scientific">Halopseudomonas sabulinigri</name>
    <dbReference type="NCBI Taxonomy" id="472181"/>
    <lineage>
        <taxon>Bacteria</taxon>
        <taxon>Pseudomonadati</taxon>
        <taxon>Pseudomonadota</taxon>
        <taxon>Gammaproteobacteria</taxon>
        <taxon>Pseudomonadales</taxon>
        <taxon>Pseudomonadaceae</taxon>
        <taxon>Halopseudomonas</taxon>
    </lineage>
</organism>
<gene>
    <name evidence="2" type="ORF">SAMN05216271_0452</name>
</gene>
<dbReference type="EMBL" id="LT629763">
    <property type="protein sequence ID" value="SDR80731.1"/>
    <property type="molecule type" value="Genomic_DNA"/>
</dbReference>
<protein>
    <submittedName>
        <fullName evidence="2">Uncharacterized protein</fullName>
    </submittedName>
</protein>
<proteinExistence type="predicted"/>
<feature type="transmembrane region" description="Helical" evidence="1">
    <location>
        <begin position="6"/>
        <end position="26"/>
    </location>
</feature>
<evidence type="ECO:0000256" key="1">
    <source>
        <dbReference type="SAM" id="Phobius"/>
    </source>
</evidence>